<dbReference type="Pfam" id="PF24300">
    <property type="entry name" value="KWL1"/>
    <property type="match status" value="1"/>
</dbReference>
<dbReference type="SUPFAM" id="SSF50685">
    <property type="entry name" value="Barwin-like endoglucanases"/>
    <property type="match status" value="1"/>
</dbReference>
<dbReference type="InterPro" id="IPR039271">
    <property type="entry name" value="Kiwellin-like"/>
</dbReference>
<comment type="subcellular location">
    <subcellularLocation>
        <location evidence="1">Secreted</location>
    </subcellularLocation>
</comment>
<proteinExistence type="inferred from homology"/>
<dbReference type="GO" id="GO:0005576">
    <property type="term" value="C:extracellular region"/>
    <property type="evidence" value="ECO:0007669"/>
    <property type="project" value="UniProtKB-SubCell"/>
</dbReference>
<keyword evidence="4 5" id="KW-0732">Signal</keyword>
<keyword evidence="6" id="KW-1185">Reference proteome</keyword>
<sequence>MKLLHPALSHVLISVLAIVVASAAAAEAQACRHSGKLRGTRGKRDTAHGSDCCKSGEFYPTYRCSPPMTGRTKATLTLNSFEKGGDGDAPSECNNQFHCDSTPVVALSTGWYHDGKRCHKEITIHVNRRSVKAKVVDERDSTTGCDKDHDFQPPCPNNIVDASKVVWKALGVPESDWGEMEIFWSED</sequence>
<dbReference type="PANTHER" id="PTHR33191">
    <property type="entry name" value="RIPENING-RELATED PROTEIN 2-RELATED"/>
    <property type="match status" value="1"/>
</dbReference>
<evidence type="ECO:0000256" key="3">
    <source>
        <dbReference type="ARBA" id="ARBA00022525"/>
    </source>
</evidence>
<feature type="signal peptide" evidence="5">
    <location>
        <begin position="1"/>
        <end position="28"/>
    </location>
</feature>
<dbReference type="PANTHER" id="PTHR33191:SF77">
    <property type="entry name" value="RIPENING-RELATED PROTEIN 1"/>
    <property type="match status" value="1"/>
</dbReference>
<dbReference type="GeneID" id="115732464"/>
<evidence type="ECO:0000256" key="5">
    <source>
        <dbReference type="SAM" id="SignalP"/>
    </source>
</evidence>
<accession>A0A8B8N962</accession>
<feature type="chain" id="PRO_5047277790" evidence="5">
    <location>
        <begin position="29"/>
        <end position="187"/>
    </location>
</feature>
<dbReference type="KEGG" id="rarg:115732464"/>
<dbReference type="InterPro" id="IPR036908">
    <property type="entry name" value="RlpA-like_sf"/>
</dbReference>
<dbReference type="Gene3D" id="2.40.40.10">
    <property type="entry name" value="RlpA-like domain"/>
    <property type="match status" value="1"/>
</dbReference>
<organism evidence="6 7">
    <name type="scientific">Rhodamnia argentea</name>
    <dbReference type="NCBI Taxonomy" id="178133"/>
    <lineage>
        <taxon>Eukaryota</taxon>
        <taxon>Viridiplantae</taxon>
        <taxon>Streptophyta</taxon>
        <taxon>Embryophyta</taxon>
        <taxon>Tracheophyta</taxon>
        <taxon>Spermatophyta</taxon>
        <taxon>Magnoliopsida</taxon>
        <taxon>eudicotyledons</taxon>
        <taxon>Gunneridae</taxon>
        <taxon>Pentapetalae</taxon>
        <taxon>rosids</taxon>
        <taxon>malvids</taxon>
        <taxon>Myrtales</taxon>
        <taxon>Myrtaceae</taxon>
        <taxon>Myrtoideae</taxon>
        <taxon>Myrteae</taxon>
        <taxon>Australasian group</taxon>
        <taxon>Rhodamnia</taxon>
    </lineage>
</organism>
<evidence type="ECO:0000256" key="4">
    <source>
        <dbReference type="ARBA" id="ARBA00022729"/>
    </source>
</evidence>
<comment type="similarity">
    <text evidence="2">Belongs to the kiwellin family.</text>
</comment>
<name>A0A8B8N962_9MYRT</name>
<dbReference type="Proteomes" id="UP000827889">
    <property type="component" value="Chromosome 9"/>
</dbReference>
<protein>
    <submittedName>
        <fullName evidence="7">Kiwellin-1-like</fullName>
    </submittedName>
</protein>
<evidence type="ECO:0000313" key="7">
    <source>
        <dbReference type="RefSeq" id="XP_030518966.2"/>
    </source>
</evidence>
<reference evidence="7" key="1">
    <citation type="submission" date="2025-08" db="UniProtKB">
        <authorList>
            <consortium name="RefSeq"/>
        </authorList>
    </citation>
    <scope>IDENTIFICATION</scope>
    <source>
        <tissue evidence="7">Leaf</tissue>
    </source>
</reference>
<evidence type="ECO:0000313" key="6">
    <source>
        <dbReference type="Proteomes" id="UP000827889"/>
    </source>
</evidence>
<gene>
    <name evidence="7" type="primary">LOC115732464</name>
</gene>
<dbReference type="RefSeq" id="XP_030518966.2">
    <property type="nucleotide sequence ID" value="XM_030663106.2"/>
</dbReference>
<keyword evidence="3" id="KW-0964">Secreted</keyword>
<evidence type="ECO:0000256" key="2">
    <source>
        <dbReference type="ARBA" id="ARBA00005592"/>
    </source>
</evidence>
<evidence type="ECO:0000256" key="1">
    <source>
        <dbReference type="ARBA" id="ARBA00004613"/>
    </source>
</evidence>
<dbReference type="AlphaFoldDB" id="A0A8B8N962"/>
<dbReference type="CDD" id="cd22270">
    <property type="entry name" value="DPBB_kiwellin-like"/>
    <property type="match status" value="1"/>
</dbReference>